<dbReference type="STRING" id="1036181.SAMN05421756_1031"/>
<name>A0A1H9EPL9_9ACTN</name>
<accession>A0A1H9EPL9</accession>
<dbReference type="Proteomes" id="UP000198504">
    <property type="component" value="Unassembled WGS sequence"/>
</dbReference>
<sequence>MGAARAAGPTPVDLALAACETALEHLVTVVEEGGFGDLDDVALVGFAQ</sequence>
<organism evidence="1 2">
    <name type="scientific">Microlunatus flavus</name>
    <dbReference type="NCBI Taxonomy" id="1036181"/>
    <lineage>
        <taxon>Bacteria</taxon>
        <taxon>Bacillati</taxon>
        <taxon>Actinomycetota</taxon>
        <taxon>Actinomycetes</taxon>
        <taxon>Propionibacteriales</taxon>
        <taxon>Propionibacteriaceae</taxon>
        <taxon>Microlunatus</taxon>
    </lineage>
</organism>
<protein>
    <submittedName>
        <fullName evidence="1">Uncharacterized protein</fullName>
    </submittedName>
</protein>
<evidence type="ECO:0000313" key="1">
    <source>
        <dbReference type="EMBL" id="SEQ27153.1"/>
    </source>
</evidence>
<dbReference type="EMBL" id="FOFA01000003">
    <property type="protein sequence ID" value="SEQ27153.1"/>
    <property type="molecule type" value="Genomic_DNA"/>
</dbReference>
<proteinExistence type="predicted"/>
<keyword evidence="2" id="KW-1185">Reference proteome</keyword>
<dbReference type="AlphaFoldDB" id="A0A1H9EPL9"/>
<evidence type="ECO:0000313" key="2">
    <source>
        <dbReference type="Proteomes" id="UP000198504"/>
    </source>
</evidence>
<gene>
    <name evidence="1" type="ORF">SAMN05421756_1031</name>
</gene>
<feature type="non-terminal residue" evidence="1">
    <location>
        <position position="48"/>
    </location>
</feature>
<reference evidence="2" key="1">
    <citation type="submission" date="2016-10" db="EMBL/GenBank/DDBJ databases">
        <authorList>
            <person name="Varghese N."/>
            <person name="Submissions S."/>
        </authorList>
    </citation>
    <scope>NUCLEOTIDE SEQUENCE [LARGE SCALE GENOMIC DNA]</scope>
    <source>
        <strain evidence="2">CGMCC 4.6856</strain>
    </source>
</reference>